<dbReference type="Proteomes" id="UP000694888">
    <property type="component" value="Unplaced"/>
</dbReference>
<evidence type="ECO:0000256" key="1">
    <source>
        <dbReference type="ARBA" id="ARBA00010984"/>
    </source>
</evidence>
<proteinExistence type="inferred from homology"/>
<feature type="region of interest" description="Disordered" evidence="2">
    <location>
        <begin position="119"/>
        <end position="143"/>
    </location>
</feature>
<feature type="compositionally biased region" description="Low complexity" evidence="2">
    <location>
        <begin position="246"/>
        <end position="260"/>
    </location>
</feature>
<dbReference type="InterPro" id="IPR029356">
    <property type="entry name" value="FAM53"/>
</dbReference>
<feature type="compositionally biased region" description="Low complexity" evidence="2">
    <location>
        <begin position="209"/>
        <end position="227"/>
    </location>
</feature>
<name>A0ABM0ZXZ1_APLCA</name>
<gene>
    <name evidence="4" type="primary">LOC101853422</name>
</gene>
<dbReference type="RefSeq" id="XP_012936797.1">
    <property type="nucleotide sequence ID" value="XM_013081343.1"/>
</dbReference>
<feature type="compositionally biased region" description="Low complexity" evidence="2">
    <location>
        <begin position="291"/>
        <end position="304"/>
    </location>
</feature>
<protein>
    <submittedName>
        <fullName evidence="4">Uncharacterized protein LOC101853422</fullName>
    </submittedName>
</protein>
<sequence>MPSRCFIPRDLFCQDINPDFFTPVPDVTNRVVRIQVSPEGSTRTTSQSNLAVKGKNVWALSLESERHGRLEMATAEVKIPSRPQEKTQAAGASVCRHRKLRHMCQVCCDNWVGTPTAPPKKKHCRSLSVPPEGPVSLPTPGKEPGAKIWRPIAVIPLSNSATDSKDRDFVYPSNAMSAMVCPPFNESSVTTGKWLPRLTSSGGFVKLLPPKSSASSPSVPSSPSVDSGHFTTSDLQTPPGSPVPRPASAASSDTSSFSSLGSPWLEYSPLRGPRVRVLENRSLSLEDRISGSASSAASTPSFHSGFDPSHRCRSSSSQDGAGEGCGEVGGGPCGGLGGIIPRCHSQPCVLHHRRCGKKRRRDCDNRPNLNFNKMTERWSMVLYLAQRQLQEKNRLEIGEDVGES</sequence>
<evidence type="ECO:0000313" key="4">
    <source>
        <dbReference type="RefSeq" id="XP_012936797.1"/>
    </source>
</evidence>
<organism evidence="3 4">
    <name type="scientific">Aplysia californica</name>
    <name type="common">California sea hare</name>
    <dbReference type="NCBI Taxonomy" id="6500"/>
    <lineage>
        <taxon>Eukaryota</taxon>
        <taxon>Metazoa</taxon>
        <taxon>Spiralia</taxon>
        <taxon>Lophotrochozoa</taxon>
        <taxon>Mollusca</taxon>
        <taxon>Gastropoda</taxon>
        <taxon>Heterobranchia</taxon>
        <taxon>Euthyneura</taxon>
        <taxon>Tectipleura</taxon>
        <taxon>Aplysiida</taxon>
        <taxon>Aplysioidea</taxon>
        <taxon>Aplysiidae</taxon>
        <taxon>Aplysia</taxon>
    </lineage>
</organism>
<feature type="region of interest" description="Disordered" evidence="2">
    <location>
        <begin position="209"/>
        <end position="260"/>
    </location>
</feature>
<evidence type="ECO:0000313" key="3">
    <source>
        <dbReference type="Proteomes" id="UP000694888"/>
    </source>
</evidence>
<accession>A0ABM0ZXZ1</accession>
<keyword evidence="3" id="KW-1185">Reference proteome</keyword>
<dbReference type="PANTHER" id="PTHR28567">
    <property type="entry name" value="PROTEIN FAM53A-LIKE ISOFORM X1"/>
    <property type="match status" value="1"/>
</dbReference>
<dbReference type="Pfam" id="PF15242">
    <property type="entry name" value="FAM53"/>
    <property type="match status" value="1"/>
</dbReference>
<comment type="similarity">
    <text evidence="1">Belongs to the FAM53 family.</text>
</comment>
<dbReference type="GeneID" id="101853422"/>
<dbReference type="PANTHER" id="PTHR28567:SF3">
    <property type="entry name" value="PROTEIN FAM53A-LIKE ISOFORM X1"/>
    <property type="match status" value="1"/>
</dbReference>
<feature type="region of interest" description="Disordered" evidence="2">
    <location>
        <begin position="291"/>
        <end position="324"/>
    </location>
</feature>
<reference evidence="4" key="1">
    <citation type="submission" date="2025-08" db="UniProtKB">
        <authorList>
            <consortium name="RefSeq"/>
        </authorList>
    </citation>
    <scope>IDENTIFICATION</scope>
</reference>
<evidence type="ECO:0000256" key="2">
    <source>
        <dbReference type="SAM" id="MobiDB-lite"/>
    </source>
</evidence>